<dbReference type="SUPFAM" id="SSF53850">
    <property type="entry name" value="Periplasmic binding protein-like II"/>
    <property type="match status" value="1"/>
</dbReference>
<name>A0A382GNE2_9ZZZZ</name>
<accession>A0A382GNE2</accession>
<dbReference type="CDD" id="cd13643">
    <property type="entry name" value="PBP2_BCP_2"/>
    <property type="match status" value="1"/>
</dbReference>
<dbReference type="Gene3D" id="3.10.105.10">
    <property type="entry name" value="Dipeptide-binding Protein, Domain 3"/>
    <property type="match status" value="1"/>
</dbReference>
<proteinExistence type="predicted"/>
<feature type="domain" description="ABC-type glycine betaine transport system substrate-binding" evidence="1">
    <location>
        <begin position="33"/>
        <end position="305"/>
    </location>
</feature>
<evidence type="ECO:0000259" key="1">
    <source>
        <dbReference type="Pfam" id="PF04069"/>
    </source>
</evidence>
<evidence type="ECO:0000313" key="2">
    <source>
        <dbReference type="EMBL" id="SVB76670.1"/>
    </source>
</evidence>
<organism evidence="2">
    <name type="scientific">marine metagenome</name>
    <dbReference type="NCBI Taxonomy" id="408172"/>
    <lineage>
        <taxon>unclassified sequences</taxon>
        <taxon>metagenomes</taxon>
        <taxon>ecological metagenomes</taxon>
    </lineage>
</organism>
<dbReference type="AlphaFoldDB" id="A0A382GNE2"/>
<gene>
    <name evidence="2" type="ORF">METZ01_LOCUS229524</name>
</gene>
<dbReference type="Gene3D" id="3.40.190.10">
    <property type="entry name" value="Periplasmic binding protein-like II"/>
    <property type="match status" value="1"/>
</dbReference>
<dbReference type="Gene3D" id="3.40.190.100">
    <property type="entry name" value="Glycine betaine-binding periplasmic protein, domain 2"/>
    <property type="match status" value="1"/>
</dbReference>
<protein>
    <recommendedName>
        <fullName evidence="1">ABC-type glycine betaine transport system substrate-binding domain-containing protein</fullName>
    </recommendedName>
</protein>
<reference evidence="2" key="1">
    <citation type="submission" date="2018-05" db="EMBL/GenBank/DDBJ databases">
        <authorList>
            <person name="Lanie J.A."/>
            <person name="Ng W.-L."/>
            <person name="Kazmierczak K.M."/>
            <person name="Andrzejewski T.M."/>
            <person name="Davidsen T.M."/>
            <person name="Wayne K.J."/>
            <person name="Tettelin H."/>
            <person name="Glass J.I."/>
            <person name="Rusch D."/>
            <person name="Podicherti R."/>
            <person name="Tsui H.-C.T."/>
            <person name="Winkler M.E."/>
        </authorList>
    </citation>
    <scope>NUCLEOTIDE SEQUENCE</scope>
</reference>
<sequence>MLKFGKKITGLLSATALVGGLLTGPTLAKDSSKPIVIPTHNWSSQVVMAYVIGGIFESIGDNVKYVSADSQKVYESIRTGDVTISHEVWQSTFGKSFYNAIAKGGVIDAGTHDAMTLEEMGVPTWVVKKGLCPGLPKWEALKKCHKNFVTPDSGGKGRWLEGPQSWHGQVMPDRVKALGLADKWVVKFAGGADALWAELAAAKKEGRGTVIFNWTPNFTDAAGFTFIEFPPYKDGCRKADGGDGSCGSPKGWLKKAANYKFPKTHPHAYMTFSRLNFTTPQIGSMAALVDLDKMSHKDAAKKWLKDNEAVWKPWTKAGM</sequence>
<dbReference type="InterPro" id="IPR007210">
    <property type="entry name" value="ABC_Gly_betaine_transp_sub-bd"/>
</dbReference>
<dbReference type="GO" id="GO:0022857">
    <property type="term" value="F:transmembrane transporter activity"/>
    <property type="evidence" value="ECO:0007669"/>
    <property type="project" value="InterPro"/>
</dbReference>
<dbReference type="EMBL" id="UINC01056528">
    <property type="protein sequence ID" value="SVB76670.1"/>
    <property type="molecule type" value="Genomic_DNA"/>
</dbReference>
<dbReference type="Pfam" id="PF04069">
    <property type="entry name" value="OpuAC"/>
    <property type="match status" value="1"/>
</dbReference>
<dbReference type="GO" id="GO:0043190">
    <property type="term" value="C:ATP-binding cassette (ABC) transporter complex"/>
    <property type="evidence" value="ECO:0007669"/>
    <property type="project" value="InterPro"/>
</dbReference>